<dbReference type="Pfam" id="PF01769">
    <property type="entry name" value="MgtE"/>
    <property type="match status" value="1"/>
</dbReference>
<evidence type="ECO:0000256" key="8">
    <source>
        <dbReference type="SAM" id="Phobius"/>
    </source>
</evidence>
<evidence type="ECO:0000256" key="2">
    <source>
        <dbReference type="ARBA" id="ARBA00009749"/>
    </source>
</evidence>
<feature type="transmembrane region" description="Helical" evidence="8">
    <location>
        <begin position="12"/>
        <end position="37"/>
    </location>
</feature>
<evidence type="ECO:0000256" key="7">
    <source>
        <dbReference type="ARBA" id="ARBA00023136"/>
    </source>
</evidence>
<dbReference type="SUPFAM" id="SSF161093">
    <property type="entry name" value="MgtE membrane domain-like"/>
    <property type="match status" value="1"/>
</dbReference>
<keyword evidence="7 8" id="KW-0472">Membrane</keyword>
<feature type="domain" description="SLC41A/MgtE integral membrane" evidence="9">
    <location>
        <begin position="9"/>
        <end position="66"/>
    </location>
</feature>
<name>A0A645HJ60_9ZZZZ</name>
<proteinExistence type="inferred from homology"/>
<dbReference type="PANTHER" id="PTHR41394">
    <property type="entry name" value="MAGNESIUM TRANSPORTER MGTE"/>
    <property type="match status" value="1"/>
</dbReference>
<dbReference type="PANTHER" id="PTHR41394:SF8">
    <property type="entry name" value="MAGNESIUM TRANSPORTER MGTE"/>
    <property type="match status" value="1"/>
</dbReference>
<evidence type="ECO:0000256" key="5">
    <source>
        <dbReference type="ARBA" id="ARBA00022842"/>
    </source>
</evidence>
<dbReference type="GO" id="GO:0008324">
    <property type="term" value="F:monoatomic cation transmembrane transporter activity"/>
    <property type="evidence" value="ECO:0007669"/>
    <property type="project" value="InterPro"/>
</dbReference>
<dbReference type="InterPro" id="IPR036739">
    <property type="entry name" value="SLC41_membr_dom_sf"/>
</dbReference>
<evidence type="ECO:0000256" key="6">
    <source>
        <dbReference type="ARBA" id="ARBA00022989"/>
    </source>
</evidence>
<keyword evidence="3" id="KW-0813">Transport</keyword>
<evidence type="ECO:0000256" key="1">
    <source>
        <dbReference type="ARBA" id="ARBA00004141"/>
    </source>
</evidence>
<keyword evidence="5" id="KW-0460">Magnesium</keyword>
<evidence type="ECO:0000256" key="3">
    <source>
        <dbReference type="ARBA" id="ARBA00022448"/>
    </source>
</evidence>
<evidence type="ECO:0000256" key="4">
    <source>
        <dbReference type="ARBA" id="ARBA00022692"/>
    </source>
</evidence>
<protein>
    <submittedName>
        <fullName evidence="10">Magnesium transporter MgtE</fullName>
    </submittedName>
</protein>
<keyword evidence="4 8" id="KW-0812">Transmembrane</keyword>
<dbReference type="EMBL" id="VSSQ01089436">
    <property type="protein sequence ID" value="MPN35683.1"/>
    <property type="molecule type" value="Genomic_DNA"/>
</dbReference>
<dbReference type="AlphaFoldDB" id="A0A645HJ60"/>
<comment type="subcellular location">
    <subcellularLocation>
        <location evidence="1">Membrane</location>
        <topology evidence="1">Multi-pass membrane protein</topology>
    </subcellularLocation>
</comment>
<sequence>MLFQNPAVTPVVALVVCCTLVVTVFTSKLVGCTLPLLAKKIGFDPAVMASPFITTIVDAISLLIYFQFASLILHIGA</sequence>
<evidence type="ECO:0000313" key="10">
    <source>
        <dbReference type="EMBL" id="MPN35683.1"/>
    </source>
</evidence>
<organism evidence="10">
    <name type="scientific">bioreactor metagenome</name>
    <dbReference type="NCBI Taxonomy" id="1076179"/>
    <lineage>
        <taxon>unclassified sequences</taxon>
        <taxon>metagenomes</taxon>
        <taxon>ecological metagenomes</taxon>
    </lineage>
</organism>
<feature type="transmembrane region" description="Helical" evidence="8">
    <location>
        <begin position="49"/>
        <end position="75"/>
    </location>
</feature>
<dbReference type="Gene3D" id="1.10.357.20">
    <property type="entry name" value="SLC41 divalent cation transporters, integral membrane domain"/>
    <property type="match status" value="1"/>
</dbReference>
<accession>A0A645HJ60</accession>
<gene>
    <name evidence="10" type="primary">mgtE_8</name>
    <name evidence="10" type="ORF">SDC9_183181</name>
</gene>
<reference evidence="10" key="1">
    <citation type="submission" date="2019-08" db="EMBL/GenBank/DDBJ databases">
        <authorList>
            <person name="Kucharzyk K."/>
            <person name="Murdoch R.W."/>
            <person name="Higgins S."/>
            <person name="Loffler F."/>
        </authorList>
    </citation>
    <scope>NUCLEOTIDE SEQUENCE</scope>
</reference>
<comment type="caution">
    <text evidence="10">The sequence shown here is derived from an EMBL/GenBank/DDBJ whole genome shotgun (WGS) entry which is preliminary data.</text>
</comment>
<comment type="similarity">
    <text evidence="2">Belongs to the SLC41A transporter family.</text>
</comment>
<keyword evidence="6 8" id="KW-1133">Transmembrane helix</keyword>
<dbReference type="GO" id="GO:0016020">
    <property type="term" value="C:membrane"/>
    <property type="evidence" value="ECO:0007669"/>
    <property type="project" value="UniProtKB-SubCell"/>
</dbReference>
<dbReference type="InterPro" id="IPR006667">
    <property type="entry name" value="SLC41_membr_dom"/>
</dbReference>
<evidence type="ECO:0000259" key="9">
    <source>
        <dbReference type="Pfam" id="PF01769"/>
    </source>
</evidence>